<name>A0A4V1IRA6_9FUNG</name>
<gene>
    <name evidence="2" type="ORF">BDK51DRAFT_42374</name>
</gene>
<dbReference type="EMBL" id="KZ996121">
    <property type="protein sequence ID" value="RKO89387.1"/>
    <property type="molecule type" value="Genomic_DNA"/>
</dbReference>
<protein>
    <submittedName>
        <fullName evidence="2">Uncharacterized protein</fullName>
    </submittedName>
</protein>
<keyword evidence="1" id="KW-0812">Transmembrane</keyword>
<keyword evidence="1" id="KW-0472">Membrane</keyword>
<evidence type="ECO:0000313" key="3">
    <source>
        <dbReference type="Proteomes" id="UP000269721"/>
    </source>
</evidence>
<keyword evidence="3" id="KW-1185">Reference proteome</keyword>
<dbReference type="AlphaFoldDB" id="A0A4V1IRA6"/>
<feature type="transmembrane region" description="Helical" evidence="1">
    <location>
        <begin position="249"/>
        <end position="269"/>
    </location>
</feature>
<keyword evidence="1" id="KW-1133">Transmembrane helix</keyword>
<evidence type="ECO:0000313" key="2">
    <source>
        <dbReference type="EMBL" id="RKO89387.1"/>
    </source>
</evidence>
<proteinExistence type="predicted"/>
<dbReference type="Proteomes" id="UP000269721">
    <property type="component" value="Unassembled WGS sequence"/>
</dbReference>
<sequence length="295" mass="31802">MKVFQKPLDKEDSSTRLWIMTVAAGLDKVVAAKAEGAPSGGGVHGFLGKDELSEPGLGADRGALEPTRGQDVLADDLRNTNWLGLDLAVEASDEMGASARGCEWVSPRMQRVAMKVARRPFPWRLSDRHSEGAKLASQAIQWKSLSACDQNSLCLHHWWALRRHSQVRPARGKHNPRDEFLDGKCGDVKRRSVTLAKKGRNAPKNGFLDVVICFLHGCVPDEPGELLVSGLLGGLAIIALTNVAAAASIIVSATAIILPAFSFAAALFMRGKSLAPPPPYLFVQGGCAPLRRRRS</sequence>
<accession>A0A4V1IRA6</accession>
<evidence type="ECO:0000256" key="1">
    <source>
        <dbReference type="SAM" id="Phobius"/>
    </source>
</evidence>
<reference evidence="3" key="1">
    <citation type="journal article" date="2018" name="Nat. Microbiol.">
        <title>Leveraging single-cell genomics to expand the fungal tree of life.</title>
        <authorList>
            <person name="Ahrendt S.R."/>
            <person name="Quandt C.A."/>
            <person name="Ciobanu D."/>
            <person name="Clum A."/>
            <person name="Salamov A."/>
            <person name="Andreopoulos B."/>
            <person name="Cheng J.F."/>
            <person name="Woyke T."/>
            <person name="Pelin A."/>
            <person name="Henrissat B."/>
            <person name="Reynolds N.K."/>
            <person name="Benny G.L."/>
            <person name="Smith M.E."/>
            <person name="James T.Y."/>
            <person name="Grigoriev I.V."/>
        </authorList>
    </citation>
    <scope>NUCLEOTIDE SEQUENCE [LARGE SCALE GENOMIC DNA]</scope>
</reference>
<organism evidence="2 3">
    <name type="scientific">Blyttiomyces helicus</name>
    <dbReference type="NCBI Taxonomy" id="388810"/>
    <lineage>
        <taxon>Eukaryota</taxon>
        <taxon>Fungi</taxon>
        <taxon>Fungi incertae sedis</taxon>
        <taxon>Chytridiomycota</taxon>
        <taxon>Chytridiomycota incertae sedis</taxon>
        <taxon>Chytridiomycetes</taxon>
        <taxon>Chytridiomycetes incertae sedis</taxon>
        <taxon>Blyttiomyces</taxon>
    </lineage>
</organism>